<dbReference type="InterPro" id="IPR020781">
    <property type="entry name" value="ATPase_OSCP/d_CS"/>
</dbReference>
<dbReference type="RefSeq" id="WP_079687922.1">
    <property type="nucleotide sequence ID" value="NZ_FUZU01000002.1"/>
</dbReference>
<dbReference type="AlphaFoldDB" id="A0A1T5LKY6"/>
<keyword evidence="7" id="KW-1003">Cell membrane</keyword>
<dbReference type="PRINTS" id="PR00125">
    <property type="entry name" value="ATPASEDELTA"/>
</dbReference>
<keyword evidence="9" id="KW-1185">Reference proteome</keyword>
<keyword evidence="6 7" id="KW-0066">ATP synthesis</keyword>
<dbReference type="HAMAP" id="MF_01416">
    <property type="entry name" value="ATP_synth_delta_bact"/>
    <property type="match status" value="1"/>
</dbReference>
<keyword evidence="7" id="KW-0139">CF(1)</keyword>
<organism evidence="8 9">
    <name type="scientific">Ohtaekwangia koreensis</name>
    <dbReference type="NCBI Taxonomy" id="688867"/>
    <lineage>
        <taxon>Bacteria</taxon>
        <taxon>Pseudomonadati</taxon>
        <taxon>Bacteroidota</taxon>
        <taxon>Cytophagia</taxon>
        <taxon>Cytophagales</taxon>
        <taxon>Fulvivirgaceae</taxon>
        <taxon>Ohtaekwangia</taxon>
    </lineage>
</organism>
<dbReference type="PROSITE" id="PS00389">
    <property type="entry name" value="ATPASE_DELTA"/>
    <property type="match status" value="1"/>
</dbReference>
<keyword evidence="2 7" id="KW-0813">Transport</keyword>
<evidence type="ECO:0000256" key="6">
    <source>
        <dbReference type="ARBA" id="ARBA00023310"/>
    </source>
</evidence>
<dbReference type="STRING" id="688867.SAMN05660236_3398"/>
<comment type="function">
    <text evidence="7">F(1)F(0) ATP synthase produces ATP from ADP in the presence of a proton or sodium gradient. F-type ATPases consist of two structural domains, F(1) containing the extramembraneous catalytic core and F(0) containing the membrane proton channel, linked together by a central stalk and a peripheral stalk. During catalysis, ATP synthesis in the catalytic domain of F(1) is coupled via a rotary mechanism of the central stalk subunits to proton translocation.</text>
</comment>
<dbReference type="PANTHER" id="PTHR11910">
    <property type="entry name" value="ATP SYNTHASE DELTA CHAIN"/>
    <property type="match status" value="1"/>
</dbReference>
<dbReference type="Proteomes" id="UP000190961">
    <property type="component" value="Unassembled WGS sequence"/>
</dbReference>
<comment type="function">
    <text evidence="7">This protein is part of the stalk that links CF(0) to CF(1). It either transmits conformational changes from CF(0) to CF(1) or is implicated in proton conduction.</text>
</comment>
<dbReference type="GO" id="GO:0046933">
    <property type="term" value="F:proton-transporting ATP synthase activity, rotational mechanism"/>
    <property type="evidence" value="ECO:0007669"/>
    <property type="project" value="UniProtKB-UniRule"/>
</dbReference>
<dbReference type="GO" id="GO:0045259">
    <property type="term" value="C:proton-transporting ATP synthase complex"/>
    <property type="evidence" value="ECO:0007669"/>
    <property type="project" value="UniProtKB-KW"/>
</dbReference>
<dbReference type="InterPro" id="IPR026015">
    <property type="entry name" value="ATP_synth_OSCP/delta_N_sf"/>
</dbReference>
<evidence type="ECO:0000313" key="8">
    <source>
        <dbReference type="EMBL" id="SKC76465.1"/>
    </source>
</evidence>
<dbReference type="GO" id="GO:0005886">
    <property type="term" value="C:plasma membrane"/>
    <property type="evidence" value="ECO:0007669"/>
    <property type="project" value="UniProtKB-SubCell"/>
</dbReference>
<dbReference type="InterPro" id="IPR000711">
    <property type="entry name" value="ATPase_OSCP/dsu"/>
</dbReference>
<evidence type="ECO:0000256" key="7">
    <source>
        <dbReference type="HAMAP-Rule" id="MF_01416"/>
    </source>
</evidence>
<evidence type="ECO:0000256" key="1">
    <source>
        <dbReference type="ARBA" id="ARBA00004370"/>
    </source>
</evidence>
<evidence type="ECO:0000256" key="5">
    <source>
        <dbReference type="ARBA" id="ARBA00023136"/>
    </source>
</evidence>
<evidence type="ECO:0000256" key="4">
    <source>
        <dbReference type="ARBA" id="ARBA00023065"/>
    </source>
</evidence>
<dbReference type="SUPFAM" id="SSF47928">
    <property type="entry name" value="N-terminal domain of the delta subunit of the F1F0-ATP synthase"/>
    <property type="match status" value="1"/>
</dbReference>
<dbReference type="OrthoDB" id="9802471at2"/>
<evidence type="ECO:0000256" key="3">
    <source>
        <dbReference type="ARBA" id="ARBA00022781"/>
    </source>
</evidence>
<dbReference type="Gene3D" id="1.10.520.20">
    <property type="entry name" value="N-terminal domain of the delta subunit of the F1F0-ATP synthase"/>
    <property type="match status" value="1"/>
</dbReference>
<keyword evidence="4 7" id="KW-0406">Ion transport</keyword>
<comment type="subcellular location">
    <subcellularLocation>
        <location evidence="7">Cell membrane</location>
        <topology evidence="7">Peripheral membrane protein</topology>
    </subcellularLocation>
    <subcellularLocation>
        <location evidence="1">Membrane</location>
    </subcellularLocation>
</comment>
<name>A0A1T5LKY6_9BACT</name>
<proteinExistence type="inferred from homology"/>
<evidence type="ECO:0000313" key="9">
    <source>
        <dbReference type="Proteomes" id="UP000190961"/>
    </source>
</evidence>
<evidence type="ECO:0000256" key="2">
    <source>
        <dbReference type="ARBA" id="ARBA00022448"/>
    </source>
</evidence>
<comment type="similarity">
    <text evidence="7">Belongs to the ATPase delta chain family.</text>
</comment>
<sequence length="186" mass="21387">MADSRAAYRYVKSLLGLAVEQNVLDQVHADMQLFDKTVETSREFALLLKNPIIRHDKKRDILEKLFKGKVHPLTLAIFDMITKKNREPLLPSIAKEFHNAYNEYKGVRKATITTAVPLDAKLKAEFEQIVRNLSDKKDVELLEKIDKEMIGGFVLQIGDKQIDTSIKNKLKALKVKFSENPYVKEF</sequence>
<dbReference type="Pfam" id="PF00213">
    <property type="entry name" value="OSCP"/>
    <property type="match status" value="1"/>
</dbReference>
<gene>
    <name evidence="7" type="primary">atpH</name>
    <name evidence="8" type="ORF">SAMN05660236_3398</name>
</gene>
<keyword evidence="5 7" id="KW-0472">Membrane</keyword>
<dbReference type="EMBL" id="FUZU01000002">
    <property type="protein sequence ID" value="SKC76465.1"/>
    <property type="molecule type" value="Genomic_DNA"/>
</dbReference>
<accession>A0A1T5LKY6</accession>
<dbReference type="NCBIfam" id="TIGR01145">
    <property type="entry name" value="ATP_synt_delta"/>
    <property type="match status" value="1"/>
</dbReference>
<protein>
    <recommendedName>
        <fullName evidence="7">ATP synthase subunit delta</fullName>
    </recommendedName>
    <alternativeName>
        <fullName evidence="7">ATP synthase F(1) sector subunit delta</fullName>
    </alternativeName>
    <alternativeName>
        <fullName evidence="7">F-type ATPase subunit delta</fullName>
        <shortName evidence="7">F-ATPase subunit delta</shortName>
    </alternativeName>
</protein>
<reference evidence="8 9" key="1">
    <citation type="submission" date="2017-02" db="EMBL/GenBank/DDBJ databases">
        <authorList>
            <person name="Peterson S.W."/>
        </authorList>
    </citation>
    <scope>NUCLEOTIDE SEQUENCE [LARGE SCALE GENOMIC DNA]</scope>
    <source>
        <strain evidence="8 9">DSM 25262</strain>
    </source>
</reference>
<keyword evidence="3 7" id="KW-0375">Hydrogen ion transport</keyword>